<proteinExistence type="predicted"/>
<evidence type="ECO:0000313" key="1">
    <source>
        <dbReference type="EMBL" id="VEL35039.1"/>
    </source>
</evidence>
<sequence length="137" mass="15289">MESAVSASDVVNFECFHQYNLAIGRLCLNSAKKLYQERFGSRSTVKLVPPDRIVSRPYCQPPGIGLLFSPAPETRTNQAVFLPASLRLCVYGRAEGGDTPEVQWGGNWRRAVYDLAQSSRAGFQFTQLGQAYSIRRK</sequence>
<accession>A0A448XF34</accession>
<gene>
    <name evidence="1" type="ORF">PXEA_LOCUS28479</name>
</gene>
<comment type="caution">
    <text evidence="1">The sequence shown here is derived from an EMBL/GenBank/DDBJ whole genome shotgun (WGS) entry which is preliminary data.</text>
</comment>
<name>A0A448XF34_9PLAT</name>
<evidence type="ECO:0000313" key="2">
    <source>
        <dbReference type="Proteomes" id="UP000784294"/>
    </source>
</evidence>
<dbReference type="EMBL" id="CAAALY010248931">
    <property type="protein sequence ID" value="VEL35039.1"/>
    <property type="molecule type" value="Genomic_DNA"/>
</dbReference>
<organism evidence="1 2">
    <name type="scientific">Protopolystoma xenopodis</name>
    <dbReference type="NCBI Taxonomy" id="117903"/>
    <lineage>
        <taxon>Eukaryota</taxon>
        <taxon>Metazoa</taxon>
        <taxon>Spiralia</taxon>
        <taxon>Lophotrochozoa</taxon>
        <taxon>Platyhelminthes</taxon>
        <taxon>Monogenea</taxon>
        <taxon>Polyopisthocotylea</taxon>
        <taxon>Polystomatidea</taxon>
        <taxon>Polystomatidae</taxon>
        <taxon>Protopolystoma</taxon>
    </lineage>
</organism>
<keyword evidence="2" id="KW-1185">Reference proteome</keyword>
<dbReference type="Proteomes" id="UP000784294">
    <property type="component" value="Unassembled WGS sequence"/>
</dbReference>
<reference evidence="1" key="1">
    <citation type="submission" date="2018-11" db="EMBL/GenBank/DDBJ databases">
        <authorList>
            <consortium name="Pathogen Informatics"/>
        </authorList>
    </citation>
    <scope>NUCLEOTIDE SEQUENCE</scope>
</reference>
<dbReference type="AlphaFoldDB" id="A0A448XF34"/>
<protein>
    <submittedName>
        <fullName evidence="1">Uncharacterized protein</fullName>
    </submittedName>
</protein>